<name>A0A7Y4P718_9BURK</name>
<dbReference type="InterPro" id="IPR014710">
    <property type="entry name" value="RmlC-like_jellyroll"/>
</dbReference>
<evidence type="ECO:0000259" key="1">
    <source>
        <dbReference type="Pfam" id="PF07883"/>
    </source>
</evidence>
<accession>A0A7Y4P718</accession>
<protein>
    <submittedName>
        <fullName evidence="2">Cupin domain-containing protein</fullName>
    </submittedName>
</protein>
<dbReference type="InterPro" id="IPR052044">
    <property type="entry name" value="PKS_Associated_Protein"/>
</dbReference>
<dbReference type="EMBL" id="JABGBO010000010">
    <property type="protein sequence ID" value="NOL50295.1"/>
    <property type="molecule type" value="Genomic_DNA"/>
</dbReference>
<dbReference type="AlphaFoldDB" id="A0A7Y4P718"/>
<sequence length="102" mass="11805">MQVINIHKCLSNLKEHWHPKLVSMGDFQLRFVKFIGEFEWHCHNHSDKIVYVVSGQMFIDYPNANRVWLNAGDCCVVEKHCEHKPGALKECAIVLIEQSVSV</sequence>
<dbReference type="Proteomes" id="UP000541421">
    <property type="component" value="Unassembled WGS sequence"/>
</dbReference>
<dbReference type="Pfam" id="PF07883">
    <property type="entry name" value="Cupin_2"/>
    <property type="match status" value="1"/>
</dbReference>
<evidence type="ECO:0000313" key="2">
    <source>
        <dbReference type="EMBL" id="NOL50295.1"/>
    </source>
</evidence>
<dbReference type="PANTHER" id="PTHR36114:SF1">
    <property type="entry name" value="16.7 KDA PROTEIN IN WHIE LOCUS"/>
    <property type="match status" value="1"/>
</dbReference>
<dbReference type="SUPFAM" id="SSF51182">
    <property type="entry name" value="RmlC-like cupins"/>
    <property type="match status" value="1"/>
</dbReference>
<keyword evidence="3" id="KW-1185">Reference proteome</keyword>
<dbReference type="InterPro" id="IPR011051">
    <property type="entry name" value="RmlC_Cupin_sf"/>
</dbReference>
<comment type="caution">
    <text evidence="2">The sequence shown here is derived from an EMBL/GenBank/DDBJ whole genome shotgun (WGS) entry which is preliminary data.</text>
</comment>
<feature type="domain" description="Cupin type-2" evidence="1">
    <location>
        <begin position="37"/>
        <end position="89"/>
    </location>
</feature>
<reference evidence="2 3" key="1">
    <citation type="submission" date="2020-05" db="EMBL/GenBank/DDBJ databases">
        <authorList>
            <person name="Niu N."/>
        </authorList>
    </citation>
    <scope>NUCLEOTIDE SEQUENCE [LARGE SCALE GENOMIC DNA]</scope>
    <source>
        <strain evidence="2 3">LMG10982</strain>
    </source>
</reference>
<dbReference type="RefSeq" id="WP_171589277.1">
    <property type="nucleotide sequence ID" value="NZ_JABGBO010000010.1"/>
</dbReference>
<dbReference type="PANTHER" id="PTHR36114">
    <property type="entry name" value="16.7 KDA PROTEIN IN WHIE LOCUS"/>
    <property type="match status" value="1"/>
</dbReference>
<dbReference type="InterPro" id="IPR013096">
    <property type="entry name" value="Cupin_2"/>
</dbReference>
<organism evidence="2 3">
    <name type="scientific">Pelistega europaea</name>
    <dbReference type="NCBI Taxonomy" id="106147"/>
    <lineage>
        <taxon>Bacteria</taxon>
        <taxon>Pseudomonadati</taxon>
        <taxon>Pseudomonadota</taxon>
        <taxon>Betaproteobacteria</taxon>
        <taxon>Burkholderiales</taxon>
        <taxon>Alcaligenaceae</taxon>
        <taxon>Pelistega</taxon>
    </lineage>
</organism>
<proteinExistence type="predicted"/>
<evidence type="ECO:0000313" key="3">
    <source>
        <dbReference type="Proteomes" id="UP000541421"/>
    </source>
</evidence>
<dbReference type="Gene3D" id="2.60.120.10">
    <property type="entry name" value="Jelly Rolls"/>
    <property type="match status" value="1"/>
</dbReference>
<gene>
    <name evidence="2" type="ORF">HKX40_09155</name>
</gene>